<gene>
    <name evidence="1" type="ORF">OCBIM_22005937mg</name>
</gene>
<accession>A0A0L8HVB8</accession>
<name>A0A0L8HVB8_OCTBM</name>
<proteinExistence type="predicted"/>
<sequence length="105" mass="11831">MQPLQSTWACKIDAGSIILEMEKLLNGWISEKTQCMHINVNQASICSKALLLFSTLTKMKGDTNKLLLQAEDGLIDLKINMGDIPSKCKEKHQVLMSMQRKKLLL</sequence>
<reference evidence="1" key="1">
    <citation type="submission" date="2015-07" db="EMBL/GenBank/DDBJ databases">
        <title>MeaNS - Measles Nucleotide Surveillance Program.</title>
        <authorList>
            <person name="Tran T."/>
            <person name="Druce J."/>
        </authorList>
    </citation>
    <scope>NUCLEOTIDE SEQUENCE</scope>
    <source>
        <strain evidence="1">UCB-OBI-ISO-001</strain>
        <tissue evidence="1">Gonad</tissue>
    </source>
</reference>
<evidence type="ECO:0000313" key="1">
    <source>
        <dbReference type="EMBL" id="KOF92745.1"/>
    </source>
</evidence>
<dbReference type="AlphaFoldDB" id="A0A0L8HVB8"/>
<protein>
    <submittedName>
        <fullName evidence="1">Uncharacterized protein</fullName>
    </submittedName>
</protein>
<organism evidence="1">
    <name type="scientific">Octopus bimaculoides</name>
    <name type="common">California two-spotted octopus</name>
    <dbReference type="NCBI Taxonomy" id="37653"/>
    <lineage>
        <taxon>Eukaryota</taxon>
        <taxon>Metazoa</taxon>
        <taxon>Spiralia</taxon>
        <taxon>Lophotrochozoa</taxon>
        <taxon>Mollusca</taxon>
        <taxon>Cephalopoda</taxon>
        <taxon>Coleoidea</taxon>
        <taxon>Octopodiformes</taxon>
        <taxon>Octopoda</taxon>
        <taxon>Incirrata</taxon>
        <taxon>Octopodidae</taxon>
        <taxon>Octopus</taxon>
    </lineage>
</organism>
<dbReference type="EMBL" id="KQ417285">
    <property type="protein sequence ID" value="KOF92745.1"/>
    <property type="molecule type" value="Genomic_DNA"/>
</dbReference>